<protein>
    <recommendedName>
        <fullName evidence="7">Endoplasmic reticulum lectin</fullName>
    </recommendedName>
    <alternativeName>
        <fullName evidence="7">Protein OS-9 homolog</fullName>
    </alternativeName>
</protein>
<dbReference type="PROSITE" id="PS51914">
    <property type="entry name" value="MRH"/>
    <property type="match status" value="1"/>
</dbReference>
<dbReference type="GO" id="GO:0030970">
    <property type="term" value="P:retrograde protein transport, ER to cytosol"/>
    <property type="evidence" value="ECO:0007669"/>
    <property type="project" value="TreeGrafter"/>
</dbReference>
<dbReference type="AlphaFoldDB" id="A0AA39WD77"/>
<evidence type="ECO:0000256" key="6">
    <source>
        <dbReference type="ARBA" id="ARBA00023157"/>
    </source>
</evidence>
<proteinExistence type="inferred from homology"/>
<dbReference type="Pfam" id="PF07915">
    <property type="entry name" value="PRKCSH"/>
    <property type="match status" value="1"/>
</dbReference>
<dbReference type="Gene3D" id="2.70.130.10">
    <property type="entry name" value="Mannose-6-phosphate receptor binding domain"/>
    <property type="match status" value="1"/>
</dbReference>
<dbReference type="InterPro" id="IPR045149">
    <property type="entry name" value="OS-9-like"/>
</dbReference>
<feature type="compositionally biased region" description="Basic and acidic residues" evidence="8">
    <location>
        <begin position="475"/>
        <end position="501"/>
    </location>
</feature>
<accession>A0AA39WD77</accession>
<gene>
    <name evidence="11" type="ORF">B0T14DRAFT_498783</name>
</gene>
<name>A0AA39WD77_9PEZI</name>
<evidence type="ECO:0000313" key="12">
    <source>
        <dbReference type="Proteomes" id="UP001175000"/>
    </source>
</evidence>
<evidence type="ECO:0000256" key="2">
    <source>
        <dbReference type="ARBA" id="ARBA00009918"/>
    </source>
</evidence>
<dbReference type="GO" id="GO:0030968">
    <property type="term" value="P:endoplasmic reticulum unfolded protein response"/>
    <property type="evidence" value="ECO:0007669"/>
    <property type="project" value="UniProtKB-UniRule"/>
</dbReference>
<comment type="caution">
    <text evidence="11">The sequence shown here is derived from an EMBL/GenBank/DDBJ whole genome shotgun (WGS) entry which is preliminary data.</text>
</comment>
<keyword evidence="7" id="KW-0472">Membrane</keyword>
<keyword evidence="12" id="KW-1185">Reference proteome</keyword>
<dbReference type="GO" id="GO:0005789">
    <property type="term" value="C:endoplasmic reticulum membrane"/>
    <property type="evidence" value="ECO:0007669"/>
    <property type="project" value="UniProtKB-SubCell"/>
</dbReference>
<dbReference type="SUPFAM" id="SSF50911">
    <property type="entry name" value="Mannose 6-phosphate receptor domain"/>
    <property type="match status" value="1"/>
</dbReference>
<evidence type="ECO:0000256" key="5">
    <source>
        <dbReference type="ARBA" id="ARBA00022824"/>
    </source>
</evidence>
<comment type="similarity">
    <text evidence="2 7">Belongs to the OS-9 family.</text>
</comment>
<feature type="region of interest" description="Disordered" evidence="8">
    <location>
        <begin position="467"/>
        <end position="524"/>
    </location>
</feature>
<keyword evidence="4 7" id="KW-0430">Lectin</keyword>
<organism evidence="11 12">
    <name type="scientific">Immersiella caudata</name>
    <dbReference type="NCBI Taxonomy" id="314043"/>
    <lineage>
        <taxon>Eukaryota</taxon>
        <taxon>Fungi</taxon>
        <taxon>Dikarya</taxon>
        <taxon>Ascomycota</taxon>
        <taxon>Pezizomycotina</taxon>
        <taxon>Sordariomycetes</taxon>
        <taxon>Sordariomycetidae</taxon>
        <taxon>Sordariales</taxon>
        <taxon>Lasiosphaeriaceae</taxon>
        <taxon>Immersiella</taxon>
    </lineage>
</organism>
<dbReference type="Proteomes" id="UP001175000">
    <property type="component" value="Unassembled WGS sequence"/>
</dbReference>
<keyword evidence="5 7" id="KW-0256">Endoplasmic reticulum</keyword>
<dbReference type="PANTHER" id="PTHR15414">
    <property type="entry name" value="OS-9-RELATED"/>
    <property type="match status" value="1"/>
</dbReference>
<dbReference type="InterPro" id="IPR012913">
    <property type="entry name" value="OS9-like_dom"/>
</dbReference>
<evidence type="ECO:0000313" key="11">
    <source>
        <dbReference type="EMBL" id="KAK0613240.1"/>
    </source>
</evidence>
<comment type="function">
    <text evidence="7">Lectin involved in the quality control of the secretory pathway. As a member of the endoplasmic reticulum-associated degradation lumenal (ERAD-L) surveillance system, targets misfolded endoplasmic reticulum lumenal glycoproteins for degradation.</text>
</comment>
<sequence length="524" mass="56157">MRRLNLVLLASLQLCSARQPGFSIHDDLLAHPQFEVVFSDAYISESDALALLESKRASDTYSPDASQTDLTSNVRESAVANAAAAGTNYATSSDGLPEIGETYEILGSPPSRYLCSVPTIAKPPELNQTATELAKAEEARELSRASAKGWELVNGMNGECLHYVSGWWSYSFCYGKEIVQFHAQASGVNGGPPVREPKTPEYVLGRTKTLSKPKGQPANPAQNQADGSKGVASPNMELQVKGDQRYLVQRLDGGTICDLTGRPRTIEIQYHCSPSASIDQIGWIKEVTTCAYLMVVYTPRLCADVAFLPPKETRAHPISCRTIVGNEDELAAWKWQRTADAKQSMGITGAQKPKAGKDAARQHPLAGMTIGGVVIGGKRVMGASDGNHEMIELKPPRGTVVKSGTGAAANAAFEKLAQNAKKVTDGTGVITMEEIMEMGLDQATMEVIKKELAKLLENGAPVEIEVEIDPTKATGKGEKGGKDAGGQRKSTEKTAGRDKKGGSPGTDEGEEEEGSQEVFYKEEL</sequence>
<dbReference type="GO" id="GO:0005788">
    <property type="term" value="C:endoplasmic reticulum lumen"/>
    <property type="evidence" value="ECO:0007669"/>
    <property type="project" value="UniProtKB-UniRule"/>
</dbReference>
<feature type="domain" description="MRH" evidence="10">
    <location>
        <begin position="158"/>
        <end position="304"/>
    </location>
</feature>
<evidence type="ECO:0000256" key="9">
    <source>
        <dbReference type="SAM" id="SignalP"/>
    </source>
</evidence>
<evidence type="ECO:0000259" key="10">
    <source>
        <dbReference type="PROSITE" id="PS51914"/>
    </source>
</evidence>
<dbReference type="InterPro" id="IPR009011">
    <property type="entry name" value="Man6P_isomerase_rcpt-bd_dom_sf"/>
</dbReference>
<dbReference type="InterPro" id="IPR044865">
    <property type="entry name" value="MRH_dom"/>
</dbReference>
<evidence type="ECO:0000256" key="1">
    <source>
        <dbReference type="ARBA" id="ARBA00004367"/>
    </source>
</evidence>
<evidence type="ECO:0000256" key="4">
    <source>
        <dbReference type="ARBA" id="ARBA00022734"/>
    </source>
</evidence>
<dbReference type="GO" id="GO:0030246">
    <property type="term" value="F:carbohydrate binding"/>
    <property type="evidence" value="ECO:0007669"/>
    <property type="project" value="UniProtKB-UniRule"/>
</dbReference>
<feature type="signal peptide" evidence="9">
    <location>
        <begin position="1"/>
        <end position="17"/>
    </location>
</feature>
<feature type="region of interest" description="Disordered" evidence="8">
    <location>
        <begin position="208"/>
        <end position="233"/>
    </location>
</feature>
<evidence type="ECO:0000256" key="7">
    <source>
        <dbReference type="RuleBase" id="RU369099"/>
    </source>
</evidence>
<comment type="subcellular location">
    <subcellularLocation>
        <location evidence="1 7">Endoplasmic reticulum membrane</location>
        <topology evidence="1 7">Peripheral membrane protein</topology>
        <orientation evidence="1 7">Lumenal side</orientation>
    </subcellularLocation>
</comment>
<evidence type="ECO:0000256" key="3">
    <source>
        <dbReference type="ARBA" id="ARBA00022729"/>
    </source>
</evidence>
<reference evidence="11" key="1">
    <citation type="submission" date="2023-06" db="EMBL/GenBank/DDBJ databases">
        <title>Genome-scale phylogeny and comparative genomics of the fungal order Sordariales.</title>
        <authorList>
            <consortium name="Lawrence Berkeley National Laboratory"/>
            <person name="Hensen N."/>
            <person name="Bonometti L."/>
            <person name="Westerberg I."/>
            <person name="Brannstrom I.O."/>
            <person name="Guillou S."/>
            <person name="Cros-Aarteil S."/>
            <person name="Calhoun S."/>
            <person name="Haridas S."/>
            <person name="Kuo A."/>
            <person name="Mondo S."/>
            <person name="Pangilinan J."/>
            <person name="Riley R."/>
            <person name="Labutti K."/>
            <person name="Andreopoulos B."/>
            <person name="Lipzen A."/>
            <person name="Chen C."/>
            <person name="Yanf M."/>
            <person name="Daum C."/>
            <person name="Ng V."/>
            <person name="Clum A."/>
            <person name="Steindorff A."/>
            <person name="Ohm R."/>
            <person name="Martin F."/>
            <person name="Silar P."/>
            <person name="Natvig D."/>
            <person name="Lalanne C."/>
            <person name="Gautier V."/>
            <person name="Ament-Velasquez S.L."/>
            <person name="Kruys A."/>
            <person name="Hutchinson M.I."/>
            <person name="Powell A.J."/>
            <person name="Barry K."/>
            <person name="Miller A.N."/>
            <person name="Grigoriev I.V."/>
            <person name="Debuchy R."/>
            <person name="Gladieux P."/>
            <person name="Thoren M.H."/>
            <person name="Johannesson H."/>
        </authorList>
    </citation>
    <scope>NUCLEOTIDE SEQUENCE</scope>
    <source>
        <strain evidence="11">CBS 606.72</strain>
    </source>
</reference>
<dbReference type="PANTHER" id="PTHR15414:SF0">
    <property type="entry name" value="ENDOPLASMIC RETICULUM LECTIN 1"/>
    <property type="match status" value="1"/>
</dbReference>
<dbReference type="EMBL" id="JAULSU010000006">
    <property type="protein sequence ID" value="KAK0613240.1"/>
    <property type="molecule type" value="Genomic_DNA"/>
</dbReference>
<keyword evidence="6" id="KW-1015">Disulfide bond</keyword>
<feature type="chain" id="PRO_5041312540" description="Endoplasmic reticulum lectin" evidence="9">
    <location>
        <begin position="18"/>
        <end position="524"/>
    </location>
</feature>
<evidence type="ECO:0000256" key="8">
    <source>
        <dbReference type="SAM" id="MobiDB-lite"/>
    </source>
</evidence>
<keyword evidence="3 9" id="KW-0732">Signal</keyword>